<evidence type="ECO:0000259" key="2">
    <source>
        <dbReference type="Pfam" id="PF06441"/>
    </source>
</evidence>
<feature type="signal peptide" evidence="1">
    <location>
        <begin position="1"/>
        <end position="21"/>
    </location>
</feature>
<gene>
    <name evidence="3" type="ORF">B0H17DRAFT_1109863</name>
</gene>
<dbReference type="EMBL" id="JARKIE010000544">
    <property type="protein sequence ID" value="KAJ7629343.1"/>
    <property type="molecule type" value="Genomic_DNA"/>
</dbReference>
<name>A0AAD7FKF0_MYCRO</name>
<dbReference type="Gene3D" id="3.40.50.1820">
    <property type="entry name" value="alpha/beta hydrolase"/>
    <property type="match status" value="1"/>
</dbReference>
<dbReference type="InterPro" id="IPR029058">
    <property type="entry name" value="AB_hydrolase_fold"/>
</dbReference>
<evidence type="ECO:0000313" key="3">
    <source>
        <dbReference type="EMBL" id="KAJ7629343.1"/>
    </source>
</evidence>
<organism evidence="3 4">
    <name type="scientific">Mycena rosella</name>
    <name type="common">Pink bonnet</name>
    <name type="synonym">Agaricus rosellus</name>
    <dbReference type="NCBI Taxonomy" id="1033263"/>
    <lineage>
        <taxon>Eukaryota</taxon>
        <taxon>Fungi</taxon>
        <taxon>Dikarya</taxon>
        <taxon>Basidiomycota</taxon>
        <taxon>Agaricomycotina</taxon>
        <taxon>Agaricomycetes</taxon>
        <taxon>Agaricomycetidae</taxon>
        <taxon>Agaricales</taxon>
        <taxon>Marasmiineae</taxon>
        <taxon>Mycenaceae</taxon>
        <taxon>Mycena</taxon>
    </lineage>
</organism>
<feature type="chain" id="PRO_5042267483" description="Epoxide hydrolase N-terminal domain-containing protein" evidence="1">
    <location>
        <begin position="22"/>
        <end position="81"/>
    </location>
</feature>
<protein>
    <recommendedName>
        <fullName evidence="2">Epoxide hydrolase N-terminal domain-containing protein</fullName>
    </recommendedName>
</protein>
<dbReference type="Pfam" id="PF06441">
    <property type="entry name" value="EHN"/>
    <property type="match status" value="1"/>
</dbReference>
<evidence type="ECO:0000313" key="4">
    <source>
        <dbReference type="Proteomes" id="UP001221757"/>
    </source>
</evidence>
<reference evidence="3" key="1">
    <citation type="submission" date="2023-03" db="EMBL/GenBank/DDBJ databases">
        <title>Massive genome expansion in bonnet fungi (Mycena s.s.) driven by repeated elements and novel gene families across ecological guilds.</title>
        <authorList>
            <consortium name="Lawrence Berkeley National Laboratory"/>
            <person name="Harder C.B."/>
            <person name="Miyauchi S."/>
            <person name="Viragh M."/>
            <person name="Kuo A."/>
            <person name="Thoen E."/>
            <person name="Andreopoulos B."/>
            <person name="Lu D."/>
            <person name="Skrede I."/>
            <person name="Drula E."/>
            <person name="Henrissat B."/>
            <person name="Morin E."/>
            <person name="Kohler A."/>
            <person name="Barry K."/>
            <person name="LaButti K."/>
            <person name="Morin E."/>
            <person name="Salamov A."/>
            <person name="Lipzen A."/>
            <person name="Mereny Z."/>
            <person name="Hegedus B."/>
            <person name="Baldrian P."/>
            <person name="Stursova M."/>
            <person name="Weitz H."/>
            <person name="Taylor A."/>
            <person name="Grigoriev I.V."/>
            <person name="Nagy L.G."/>
            <person name="Martin F."/>
            <person name="Kauserud H."/>
        </authorList>
    </citation>
    <scope>NUCLEOTIDE SEQUENCE</scope>
    <source>
        <strain evidence="3">CBHHK067</strain>
    </source>
</reference>
<dbReference type="Proteomes" id="UP001221757">
    <property type="component" value="Unassembled WGS sequence"/>
</dbReference>
<feature type="domain" description="Epoxide hydrolase N-terminal" evidence="2">
    <location>
        <begin position="28"/>
        <end position="79"/>
    </location>
</feature>
<dbReference type="InterPro" id="IPR010497">
    <property type="entry name" value="Epoxide_hydro_N"/>
</dbReference>
<evidence type="ECO:0000256" key="1">
    <source>
        <dbReference type="SAM" id="SignalP"/>
    </source>
</evidence>
<accession>A0AAD7FKF0</accession>
<comment type="caution">
    <text evidence="3">The sequence shown here is derived from an EMBL/GenBank/DDBJ whole genome shotgun (WGS) entry which is preliminary data.</text>
</comment>
<proteinExistence type="predicted"/>
<sequence>MASALSLLGLLVATFISPGSAVPTNFTVQPFNALLQNTYLPNETLYPAAGIDFGIELDFLGDLQEEWLEDFEWAKQEAQRT</sequence>
<keyword evidence="1" id="KW-0732">Signal</keyword>
<keyword evidence="4" id="KW-1185">Reference proteome</keyword>
<dbReference type="AlphaFoldDB" id="A0AAD7FKF0"/>